<protein>
    <submittedName>
        <fullName evidence="2">Uncharacterized protein</fullName>
    </submittedName>
</protein>
<feature type="region of interest" description="Disordered" evidence="1">
    <location>
        <begin position="75"/>
        <end position="155"/>
    </location>
</feature>
<comment type="caution">
    <text evidence="2">The sequence shown here is derived from an EMBL/GenBank/DDBJ whole genome shotgun (WGS) entry which is preliminary data.</text>
</comment>
<proteinExistence type="predicted"/>
<organism evidence="2 3">
    <name type="scientific">Scylla paramamosain</name>
    <name type="common">Mud crab</name>
    <dbReference type="NCBI Taxonomy" id="85552"/>
    <lineage>
        <taxon>Eukaryota</taxon>
        <taxon>Metazoa</taxon>
        <taxon>Ecdysozoa</taxon>
        <taxon>Arthropoda</taxon>
        <taxon>Crustacea</taxon>
        <taxon>Multicrustacea</taxon>
        <taxon>Malacostraca</taxon>
        <taxon>Eumalacostraca</taxon>
        <taxon>Eucarida</taxon>
        <taxon>Decapoda</taxon>
        <taxon>Pleocyemata</taxon>
        <taxon>Brachyura</taxon>
        <taxon>Eubrachyura</taxon>
        <taxon>Portunoidea</taxon>
        <taxon>Portunidae</taxon>
        <taxon>Portuninae</taxon>
        <taxon>Scylla</taxon>
    </lineage>
</organism>
<dbReference type="AlphaFoldDB" id="A0AAW0UGA8"/>
<reference evidence="2 3" key="1">
    <citation type="submission" date="2023-03" db="EMBL/GenBank/DDBJ databases">
        <title>High-quality genome of Scylla paramamosain provides insights in environmental adaptation.</title>
        <authorList>
            <person name="Zhang L."/>
        </authorList>
    </citation>
    <scope>NUCLEOTIDE SEQUENCE [LARGE SCALE GENOMIC DNA]</scope>
    <source>
        <strain evidence="2">LZ_2023a</strain>
        <tissue evidence="2">Muscle</tissue>
    </source>
</reference>
<evidence type="ECO:0000313" key="3">
    <source>
        <dbReference type="Proteomes" id="UP001487740"/>
    </source>
</evidence>
<gene>
    <name evidence="2" type="ORF">O3P69_003899</name>
</gene>
<name>A0AAW0UGA8_SCYPA</name>
<dbReference type="EMBL" id="JARAKH010000012">
    <property type="protein sequence ID" value="KAK8398333.1"/>
    <property type="molecule type" value="Genomic_DNA"/>
</dbReference>
<keyword evidence="3" id="KW-1185">Reference proteome</keyword>
<evidence type="ECO:0000256" key="1">
    <source>
        <dbReference type="SAM" id="MobiDB-lite"/>
    </source>
</evidence>
<dbReference type="Proteomes" id="UP001487740">
    <property type="component" value="Unassembled WGS sequence"/>
</dbReference>
<accession>A0AAW0UGA8</accession>
<evidence type="ECO:0000313" key="2">
    <source>
        <dbReference type="EMBL" id="KAK8398333.1"/>
    </source>
</evidence>
<sequence>MIIQHCVHQCEFVPVSQKLFMRVISIGGSRGLAVLPLHKGEPFSVYLLQTLARCCPCHGFGSPPQQGLQITTQLRADREKQKRECRGELKKERQSQANKRQPQVKERPEATTSRGDQAQGDAVTPGPPRSFKVAPYTPHKAMEDDKPCLADSAYM</sequence>
<feature type="compositionally biased region" description="Basic and acidic residues" evidence="1">
    <location>
        <begin position="75"/>
        <end position="94"/>
    </location>
</feature>